<name>A0A1B6PIX5_SORBI</name>
<dbReference type="AlphaFoldDB" id="A0A1B6PIX5"/>
<keyword evidence="3" id="KW-1185">Reference proteome</keyword>
<feature type="region of interest" description="Disordered" evidence="1">
    <location>
        <begin position="1"/>
        <end position="34"/>
    </location>
</feature>
<dbReference type="Proteomes" id="UP000000768">
    <property type="component" value="Chromosome 7"/>
</dbReference>
<sequence length="67" mass="7713">MRAASPRAQAGTRKKGAPCCMDHAMPRRRDPSRLLPLLRPRRQPAGLGFWRPYRLRYSISHRQSGTN</sequence>
<evidence type="ECO:0000256" key="1">
    <source>
        <dbReference type="SAM" id="MobiDB-lite"/>
    </source>
</evidence>
<dbReference type="Gramene" id="KXG25565">
    <property type="protein sequence ID" value="KXG25565"/>
    <property type="gene ID" value="SORBI_3007G198200"/>
</dbReference>
<evidence type="ECO:0000313" key="3">
    <source>
        <dbReference type="Proteomes" id="UP000000768"/>
    </source>
</evidence>
<gene>
    <name evidence="2" type="ORF">SORBI_3007G198200</name>
</gene>
<accession>A0A1B6PIX5</accession>
<dbReference type="EMBL" id="CM000766">
    <property type="protein sequence ID" value="KXG25565.1"/>
    <property type="molecule type" value="Genomic_DNA"/>
</dbReference>
<reference evidence="2 3" key="1">
    <citation type="journal article" date="2009" name="Nature">
        <title>The Sorghum bicolor genome and the diversification of grasses.</title>
        <authorList>
            <person name="Paterson A.H."/>
            <person name="Bowers J.E."/>
            <person name="Bruggmann R."/>
            <person name="Dubchak I."/>
            <person name="Grimwood J."/>
            <person name="Gundlach H."/>
            <person name="Haberer G."/>
            <person name="Hellsten U."/>
            <person name="Mitros T."/>
            <person name="Poliakov A."/>
            <person name="Schmutz J."/>
            <person name="Spannagl M."/>
            <person name="Tang H."/>
            <person name="Wang X."/>
            <person name="Wicker T."/>
            <person name="Bharti A.K."/>
            <person name="Chapman J."/>
            <person name="Feltus F.A."/>
            <person name="Gowik U."/>
            <person name="Grigoriev I.V."/>
            <person name="Lyons E."/>
            <person name="Maher C.A."/>
            <person name="Martis M."/>
            <person name="Narechania A."/>
            <person name="Otillar R.P."/>
            <person name="Penning B.W."/>
            <person name="Salamov A.A."/>
            <person name="Wang Y."/>
            <person name="Zhang L."/>
            <person name="Carpita N.C."/>
            <person name="Freeling M."/>
            <person name="Gingle A.R."/>
            <person name="Hash C.T."/>
            <person name="Keller B."/>
            <person name="Klein P."/>
            <person name="Kresovich S."/>
            <person name="McCann M.C."/>
            <person name="Ming R."/>
            <person name="Peterson D.G."/>
            <person name="Mehboob-ur-Rahman"/>
            <person name="Ware D."/>
            <person name="Westhoff P."/>
            <person name="Mayer K.F."/>
            <person name="Messing J."/>
            <person name="Rokhsar D.S."/>
        </authorList>
    </citation>
    <scope>NUCLEOTIDE SEQUENCE [LARGE SCALE GENOMIC DNA]</scope>
    <source>
        <strain evidence="3">cv. BTx623</strain>
    </source>
</reference>
<evidence type="ECO:0000313" key="2">
    <source>
        <dbReference type="EMBL" id="KXG25565.1"/>
    </source>
</evidence>
<organism evidence="2 3">
    <name type="scientific">Sorghum bicolor</name>
    <name type="common">Sorghum</name>
    <name type="synonym">Sorghum vulgare</name>
    <dbReference type="NCBI Taxonomy" id="4558"/>
    <lineage>
        <taxon>Eukaryota</taxon>
        <taxon>Viridiplantae</taxon>
        <taxon>Streptophyta</taxon>
        <taxon>Embryophyta</taxon>
        <taxon>Tracheophyta</taxon>
        <taxon>Spermatophyta</taxon>
        <taxon>Magnoliopsida</taxon>
        <taxon>Liliopsida</taxon>
        <taxon>Poales</taxon>
        <taxon>Poaceae</taxon>
        <taxon>PACMAD clade</taxon>
        <taxon>Panicoideae</taxon>
        <taxon>Andropogonodae</taxon>
        <taxon>Andropogoneae</taxon>
        <taxon>Sorghinae</taxon>
        <taxon>Sorghum</taxon>
    </lineage>
</organism>
<dbReference type="InParanoid" id="A0A1B6PIX5"/>
<proteinExistence type="predicted"/>
<reference evidence="3" key="2">
    <citation type="journal article" date="2018" name="Plant J.">
        <title>The Sorghum bicolor reference genome: improved assembly, gene annotations, a transcriptome atlas, and signatures of genome organization.</title>
        <authorList>
            <person name="McCormick R.F."/>
            <person name="Truong S.K."/>
            <person name="Sreedasyam A."/>
            <person name="Jenkins J."/>
            <person name="Shu S."/>
            <person name="Sims D."/>
            <person name="Kennedy M."/>
            <person name="Amirebrahimi M."/>
            <person name="Weers B.D."/>
            <person name="McKinley B."/>
            <person name="Mattison A."/>
            <person name="Morishige D.T."/>
            <person name="Grimwood J."/>
            <person name="Schmutz J."/>
            <person name="Mullet J.E."/>
        </authorList>
    </citation>
    <scope>NUCLEOTIDE SEQUENCE [LARGE SCALE GENOMIC DNA]</scope>
    <source>
        <strain evidence="3">cv. BTx623</strain>
    </source>
</reference>
<protein>
    <submittedName>
        <fullName evidence="2">Uncharacterized protein</fullName>
    </submittedName>
</protein>